<gene>
    <name evidence="1" type="ORF">GTP38_00655</name>
</gene>
<name>A0ABW9V1W7_9BURK</name>
<proteinExistence type="predicted"/>
<organism evidence="1 2">
    <name type="scientific">Duganella lactea</name>
    <dbReference type="NCBI Taxonomy" id="2692173"/>
    <lineage>
        <taxon>Bacteria</taxon>
        <taxon>Pseudomonadati</taxon>
        <taxon>Pseudomonadota</taxon>
        <taxon>Betaproteobacteria</taxon>
        <taxon>Burkholderiales</taxon>
        <taxon>Oxalobacteraceae</taxon>
        <taxon>Telluria group</taxon>
        <taxon>Duganella</taxon>
    </lineage>
</organism>
<reference evidence="1 2" key="1">
    <citation type="submission" date="2019-12" db="EMBL/GenBank/DDBJ databases">
        <title>Novel species isolated from a subtropical stream in China.</title>
        <authorList>
            <person name="Lu H."/>
        </authorList>
    </citation>
    <scope>NUCLEOTIDE SEQUENCE [LARGE SCALE GENOMIC DNA]</scope>
    <source>
        <strain evidence="1 2">FT94W</strain>
    </source>
</reference>
<dbReference type="EMBL" id="WWCO01000001">
    <property type="protein sequence ID" value="MYM32859.1"/>
    <property type="molecule type" value="Genomic_DNA"/>
</dbReference>
<comment type="caution">
    <text evidence="1">The sequence shown here is derived from an EMBL/GenBank/DDBJ whole genome shotgun (WGS) entry which is preliminary data.</text>
</comment>
<accession>A0ABW9V1W7</accession>
<sequence length="73" mass="8483">MNKKPIGANQPKLMQDIRKELIANQLVQQILDPWYMDINTHDKTPSVENKQKGPIEKLRANHLPITISEPWII</sequence>
<evidence type="ECO:0000313" key="2">
    <source>
        <dbReference type="Proteomes" id="UP000449678"/>
    </source>
</evidence>
<dbReference type="Proteomes" id="UP000449678">
    <property type="component" value="Unassembled WGS sequence"/>
</dbReference>
<keyword evidence="2" id="KW-1185">Reference proteome</keyword>
<evidence type="ECO:0000313" key="1">
    <source>
        <dbReference type="EMBL" id="MYM32859.1"/>
    </source>
</evidence>
<protein>
    <submittedName>
        <fullName evidence="1">Uncharacterized protein</fullName>
    </submittedName>
</protein>